<dbReference type="NCBIfam" id="TIGR01414">
    <property type="entry name" value="autotrans_barl"/>
    <property type="match status" value="1"/>
</dbReference>
<keyword evidence="4" id="KW-1185">Reference proteome</keyword>
<protein>
    <recommendedName>
        <fullName evidence="2">Autotransporter domain-containing protein</fullName>
    </recommendedName>
</protein>
<proteinExistence type="predicted"/>
<evidence type="ECO:0000259" key="2">
    <source>
        <dbReference type="PROSITE" id="PS51208"/>
    </source>
</evidence>
<dbReference type="InterPro" id="IPR006315">
    <property type="entry name" value="OM_autotransptr_brl_dom"/>
</dbReference>
<dbReference type="Pfam" id="PF03797">
    <property type="entry name" value="Autotransporter"/>
    <property type="match status" value="1"/>
</dbReference>
<gene>
    <name evidence="3" type="ORF">GCM10023144_18280</name>
</gene>
<dbReference type="Gene3D" id="2.40.128.130">
    <property type="entry name" value="Autotransporter beta-domain"/>
    <property type="match status" value="1"/>
</dbReference>
<dbReference type="InterPro" id="IPR036709">
    <property type="entry name" value="Autotransporte_beta_dom_sf"/>
</dbReference>
<dbReference type="InterPro" id="IPR043990">
    <property type="entry name" value="AC_1"/>
</dbReference>
<dbReference type="Pfam" id="PF18883">
    <property type="entry name" value="AC_1"/>
    <property type="match status" value="1"/>
</dbReference>
<dbReference type="CDD" id="cd01344">
    <property type="entry name" value="PL2_Passenger_AT"/>
    <property type="match status" value="1"/>
</dbReference>
<keyword evidence="1" id="KW-0843">Virulence</keyword>
<organism evidence="3 4">
    <name type="scientific">Pigmentiphaga soli</name>
    <dbReference type="NCBI Taxonomy" id="1007095"/>
    <lineage>
        <taxon>Bacteria</taxon>
        <taxon>Pseudomonadati</taxon>
        <taxon>Pseudomonadota</taxon>
        <taxon>Betaproteobacteria</taxon>
        <taxon>Burkholderiales</taxon>
        <taxon>Alcaligenaceae</taxon>
        <taxon>Pigmentiphaga</taxon>
    </lineage>
</organism>
<dbReference type="SUPFAM" id="SSF103515">
    <property type="entry name" value="Autotransporter"/>
    <property type="match status" value="1"/>
</dbReference>
<accession>A0ABP8GVD3</accession>
<feature type="domain" description="Autotransporter" evidence="2">
    <location>
        <begin position="1251"/>
        <end position="1532"/>
    </location>
</feature>
<evidence type="ECO:0000256" key="1">
    <source>
        <dbReference type="ARBA" id="ARBA00023026"/>
    </source>
</evidence>
<dbReference type="InterPro" id="IPR012332">
    <property type="entry name" value="Autotransporter_pectin_lyase_C"/>
</dbReference>
<dbReference type="InterPro" id="IPR024973">
    <property type="entry name" value="ESPR"/>
</dbReference>
<dbReference type="SUPFAM" id="SSF51126">
    <property type="entry name" value="Pectin lyase-like"/>
    <property type="match status" value="1"/>
</dbReference>
<dbReference type="InterPro" id="IPR051551">
    <property type="entry name" value="Autotransporter_adhesion"/>
</dbReference>
<dbReference type="Pfam" id="PF13018">
    <property type="entry name" value="ESPR"/>
    <property type="match status" value="1"/>
</dbReference>
<dbReference type="InterPro" id="IPR005546">
    <property type="entry name" value="Autotransporte_beta"/>
</dbReference>
<dbReference type="PROSITE" id="PS51208">
    <property type="entry name" value="AUTOTRANSPORTER"/>
    <property type="match status" value="1"/>
</dbReference>
<dbReference type="SMART" id="SM00869">
    <property type="entry name" value="Autotransporter"/>
    <property type="match status" value="1"/>
</dbReference>
<dbReference type="PANTHER" id="PTHR35037:SF3">
    <property type="entry name" value="C-TERMINAL REGION OF AIDA-LIKE PROTEIN"/>
    <property type="match status" value="1"/>
</dbReference>
<name>A0ABP8GVD3_9BURK</name>
<dbReference type="PANTHER" id="PTHR35037">
    <property type="entry name" value="C-TERMINAL REGION OF AIDA-LIKE PROTEIN"/>
    <property type="match status" value="1"/>
</dbReference>
<dbReference type="Proteomes" id="UP001501671">
    <property type="component" value="Unassembled WGS sequence"/>
</dbReference>
<dbReference type="InterPro" id="IPR011050">
    <property type="entry name" value="Pectin_lyase_fold/virulence"/>
</dbReference>
<sequence>MNLIHKTIWNPARQQYIATSELAAGHARSVSAGMRRGDAPHEALRIPVKRLCAALVAAGLCMPGAALPSTCDTGGAGQSAPVGGTCALPFFNPPASSDGVGGAVVGEGETVTLTGAPSFGTGYTGNTTVPAYTVPAVSGTFDTSALVTGPQTLAVTATNAATGTTVVYRAFDSSGFADRSNIDTPVNQYEDVDGDQYIHASIGSVQSSGGTLEVNVGADPAGAPSANGIMLTAKQTYLTSADGTGEADSRVVWRSRNAIDMGIDPGLPTPDEDGRIAVQVPVTTYAGTVVFGGTAYTVTNAAELAVYNDALVAALRSGELTSQDAYDQAFGQAFTNTLQTVVYQTDTTAGDLARTPVGDSYAILADGARGSALIAAGAQIDMTRASGAVKAANGATVVNDGTLSGHVIRQVVQVESGAHFVNGATGVVASGYQAGDRLDTATQETFYYTGSGIVATGAGTTVQNSGIIDVAGFAYPDNTSVGLALRDGASGNNDGIIDVGVNPGFVTRVVGVEVSGASAFTNATDGTIYIGRAAQYAPSDPAADVAIAGPSYGIRILDTGDTATNAGRIVIGTQAQNAVAMYSTAPLVSTLLNTGTISIEGAAAGVPLANIGMLADDNGTAAAGSVVRNAGTIDVSGVNGIGIKVNADPGIAANAESTGTINVDGHADPASGTRNFGMWVDGAQAQGRIAGALNLTGDGAIGLFAQDGGAIVVADGAAPRFLAGTEQIGFYASGAGSAIHVDAAALEVGTARSTLFRVADGAAYTGSSTGGAFDLTVSGTDARGVVATGAGTTLSTGASVYRVTGAAGTLGGAVAIVDEGGAGGVIDAGTTIELGSAGATAAIVDGQAHDLAGAAVGNPVATTLVNRASIQSGAEHATGFVARDLGTLVNEGSVFLSGAASTGVIVDSQGTVLNAGTIRVADGEAARVQGAGAQLINTGTIQADGGTAAIHLGGTDVSLLVSGTGQVRAAGHAIDVDGGQATISVQDGAAVSAASGVLLNAANASVVDFHANGVVLAGDMLADGSSTVAAALQNGTSLAGRADGLSMNVDRSSTWTITASSAVTSLDNAGAVAFTAPTADPTLGGSYKTLSAGAYAGSAGTIALNAYLASDDAPSDRLVLRGGAATGSTGLRIVNTGGPGMPTTADGINVVTVADGGTTAPDAFHLSAPVQSGAYEYLLYRGGSADPDGYYLRSNLGGAAARQAGSPAPIAYRPAVPAYAMTPALNMDYGFLALGRLHDRVGDIASVERGQPAHRDGVWGRVIGRWLDAASNDRFTADQRVYAMQFGKDWTLPDAAGDGKAHAGVTVSIGSADATFGDELRGRDPALTNRTGTTDMQAQSIGGYFTKYAGDGSYWDSVVQFTRYRNKYDDVYGERARQHGLGVAVSQEIGKPFPLAGGVYVEPQAQLSYQYLKLDGFDDAVSEVSGSSSNAVRGRLGARVFVPDVGNPQRGASGTPYLTVDVLHDFMPAPRATVGDTVFRGTMGRTWAELGVGISAGIGKSGEFYATAMYAKNIDGENRRMTYGQIGYRYSW</sequence>
<evidence type="ECO:0000313" key="4">
    <source>
        <dbReference type="Proteomes" id="UP001501671"/>
    </source>
</evidence>
<dbReference type="Gene3D" id="2.160.20.20">
    <property type="match status" value="1"/>
</dbReference>
<reference evidence="4" key="1">
    <citation type="journal article" date="2019" name="Int. J. Syst. Evol. Microbiol.">
        <title>The Global Catalogue of Microorganisms (GCM) 10K type strain sequencing project: providing services to taxonomists for standard genome sequencing and annotation.</title>
        <authorList>
            <consortium name="The Broad Institute Genomics Platform"/>
            <consortium name="The Broad Institute Genome Sequencing Center for Infectious Disease"/>
            <person name="Wu L."/>
            <person name="Ma J."/>
        </authorList>
    </citation>
    <scope>NUCLEOTIDE SEQUENCE [LARGE SCALE GENOMIC DNA]</scope>
    <source>
        <strain evidence="4">JCM 17666</strain>
    </source>
</reference>
<dbReference type="EMBL" id="BAABFO010000007">
    <property type="protein sequence ID" value="GAA4330520.1"/>
    <property type="molecule type" value="Genomic_DNA"/>
</dbReference>
<comment type="caution">
    <text evidence="3">The sequence shown here is derived from an EMBL/GenBank/DDBJ whole genome shotgun (WGS) entry which is preliminary data.</text>
</comment>
<evidence type="ECO:0000313" key="3">
    <source>
        <dbReference type="EMBL" id="GAA4330520.1"/>
    </source>
</evidence>
<dbReference type="RefSeq" id="WP_345248564.1">
    <property type="nucleotide sequence ID" value="NZ_BAABFO010000007.1"/>
</dbReference>